<organism evidence="7 8">
    <name type="scientific">Dethiobacter alkaliphilus AHT 1</name>
    <dbReference type="NCBI Taxonomy" id="555088"/>
    <lineage>
        <taxon>Bacteria</taxon>
        <taxon>Bacillati</taxon>
        <taxon>Bacillota</taxon>
        <taxon>Dethiobacteria</taxon>
        <taxon>Dethiobacterales</taxon>
        <taxon>Dethiobacteraceae</taxon>
        <taxon>Dethiobacter</taxon>
    </lineage>
</organism>
<dbReference type="OrthoDB" id="9804819at2"/>
<evidence type="ECO:0000313" key="7">
    <source>
        <dbReference type="EMBL" id="EEG78025.1"/>
    </source>
</evidence>
<comment type="caution">
    <text evidence="7">The sequence shown here is derived from an EMBL/GenBank/DDBJ whole genome shotgun (WGS) entry which is preliminary data.</text>
</comment>
<keyword evidence="5" id="KW-0175">Coiled coil</keyword>
<feature type="coiled-coil region" evidence="5">
    <location>
        <begin position="272"/>
        <end position="299"/>
    </location>
</feature>
<dbReference type="EMBL" id="ACJM01000005">
    <property type="protein sequence ID" value="EEG78025.1"/>
    <property type="molecule type" value="Genomic_DNA"/>
</dbReference>
<dbReference type="InterPro" id="IPR050763">
    <property type="entry name" value="ABC_transporter_ATP-binding"/>
</dbReference>
<comment type="similarity">
    <text evidence="1">Belongs to the ABC transporter superfamily.</text>
</comment>
<accession>C0GFR5</accession>
<evidence type="ECO:0000256" key="2">
    <source>
        <dbReference type="ARBA" id="ARBA00022448"/>
    </source>
</evidence>
<dbReference type="PANTHER" id="PTHR42711:SF5">
    <property type="entry name" value="ABC TRANSPORTER ATP-BINDING PROTEIN NATA"/>
    <property type="match status" value="1"/>
</dbReference>
<evidence type="ECO:0000313" key="8">
    <source>
        <dbReference type="Proteomes" id="UP000006443"/>
    </source>
</evidence>
<dbReference type="AlphaFoldDB" id="C0GFR5"/>
<evidence type="ECO:0000259" key="6">
    <source>
        <dbReference type="PROSITE" id="PS50893"/>
    </source>
</evidence>
<feature type="domain" description="ABC transporter" evidence="6">
    <location>
        <begin position="6"/>
        <end position="230"/>
    </location>
</feature>
<dbReference type="InterPro" id="IPR003593">
    <property type="entry name" value="AAA+_ATPase"/>
</dbReference>
<name>C0GFR5_DETAL</name>
<keyword evidence="4" id="KW-0067">ATP-binding</keyword>
<dbReference type="Gene3D" id="3.40.50.300">
    <property type="entry name" value="P-loop containing nucleotide triphosphate hydrolases"/>
    <property type="match status" value="1"/>
</dbReference>
<protein>
    <submittedName>
        <fullName evidence="7">ABC transporter related protein</fullName>
    </submittedName>
</protein>
<evidence type="ECO:0000256" key="5">
    <source>
        <dbReference type="SAM" id="Coils"/>
    </source>
</evidence>
<proteinExistence type="inferred from homology"/>
<dbReference type="RefSeq" id="WP_008515979.1">
    <property type="nucleotide sequence ID" value="NZ_ACJM01000005.1"/>
</dbReference>
<dbReference type="eggNOG" id="COG1131">
    <property type="taxonomic scope" value="Bacteria"/>
</dbReference>
<dbReference type="SUPFAM" id="SSF52540">
    <property type="entry name" value="P-loop containing nucleoside triphosphate hydrolases"/>
    <property type="match status" value="1"/>
</dbReference>
<dbReference type="InterPro" id="IPR003439">
    <property type="entry name" value="ABC_transporter-like_ATP-bd"/>
</dbReference>
<dbReference type="CDD" id="cd03230">
    <property type="entry name" value="ABC_DR_subfamily_A"/>
    <property type="match status" value="1"/>
</dbReference>
<evidence type="ECO:0000256" key="4">
    <source>
        <dbReference type="ARBA" id="ARBA00022840"/>
    </source>
</evidence>
<evidence type="ECO:0000256" key="3">
    <source>
        <dbReference type="ARBA" id="ARBA00022741"/>
    </source>
</evidence>
<keyword evidence="3" id="KW-0547">Nucleotide-binding</keyword>
<dbReference type="GO" id="GO:0005524">
    <property type="term" value="F:ATP binding"/>
    <property type="evidence" value="ECO:0007669"/>
    <property type="project" value="UniProtKB-KW"/>
</dbReference>
<dbReference type="SMART" id="SM00382">
    <property type="entry name" value="AAA"/>
    <property type="match status" value="1"/>
</dbReference>
<dbReference type="InterPro" id="IPR027417">
    <property type="entry name" value="P-loop_NTPase"/>
</dbReference>
<gene>
    <name evidence="7" type="ORF">DealDRAFT_1324</name>
</gene>
<evidence type="ECO:0000256" key="1">
    <source>
        <dbReference type="ARBA" id="ARBA00005417"/>
    </source>
</evidence>
<dbReference type="GO" id="GO:0016887">
    <property type="term" value="F:ATP hydrolysis activity"/>
    <property type="evidence" value="ECO:0007669"/>
    <property type="project" value="InterPro"/>
</dbReference>
<dbReference type="Proteomes" id="UP000006443">
    <property type="component" value="Unassembled WGS sequence"/>
</dbReference>
<dbReference type="Pfam" id="PF00005">
    <property type="entry name" value="ABC_tran"/>
    <property type="match status" value="1"/>
</dbReference>
<keyword evidence="8" id="KW-1185">Reference proteome</keyword>
<dbReference type="STRING" id="555088.DealDRAFT_1324"/>
<keyword evidence="2" id="KW-0813">Transport</keyword>
<sequence>MKDMVVMVKDFSKQYGGVTAVDGISFTVKEGEIFALLGPNGAGKTSTLECLEGIRKQDGGTIRILDVDPAAEPGKLPQLVGVQLQQAALPATIKVEEAIKLFSAYHGIKPRFDLLERLGLQDKMQQTYQSLSTGQKRRLALALAVAHNPKLVILDEPTAGLDVQSRVTLHQVLRELRDAGTTIILSTHDMAEVESLADRVAIMLKGKIVASGTPRELTATGNGLTKISVRATGQSLLQNGFAGVVKATVQDDYRIYYSSDPGAAVCEIIARINEAGEELEDLRVERPSLEERFLELTQEVH</sequence>
<reference evidence="7 8" key="1">
    <citation type="submission" date="2009-02" db="EMBL/GenBank/DDBJ databases">
        <title>Sequencing of the draft genome and assembly of Dethiobacter alkaliphilus AHT 1.</title>
        <authorList>
            <consortium name="US DOE Joint Genome Institute (JGI-PGF)"/>
            <person name="Lucas S."/>
            <person name="Copeland A."/>
            <person name="Lapidus A."/>
            <person name="Glavina del Rio T."/>
            <person name="Dalin E."/>
            <person name="Tice H."/>
            <person name="Bruce D."/>
            <person name="Goodwin L."/>
            <person name="Pitluck S."/>
            <person name="Larimer F."/>
            <person name="Land M.L."/>
            <person name="Hauser L."/>
            <person name="Muyzer G."/>
        </authorList>
    </citation>
    <scope>NUCLEOTIDE SEQUENCE [LARGE SCALE GENOMIC DNA]</scope>
    <source>
        <strain evidence="7 8">AHT 1</strain>
    </source>
</reference>
<dbReference type="PROSITE" id="PS50893">
    <property type="entry name" value="ABC_TRANSPORTER_2"/>
    <property type="match status" value="1"/>
</dbReference>
<dbReference type="PANTHER" id="PTHR42711">
    <property type="entry name" value="ABC TRANSPORTER ATP-BINDING PROTEIN"/>
    <property type="match status" value="1"/>
</dbReference>